<evidence type="ECO:0000256" key="1">
    <source>
        <dbReference type="SAM" id="MobiDB-lite"/>
    </source>
</evidence>
<accession>A0A2K0TG34</accession>
<sequence>MRAIVGAAWEDSDQSLDTVMGFVQKLKNGHENLLKLEVKIPSVSKDTAASPQSTIASSAESMQQAWTPRSNFDDSDERPPSSSNSGPPHVAFELPVISDDLFTTQMLGTADESVSINAINFSGDCIVPNVIQLEHFDKASNEFGHDGFSDFFTDEFVRREPGDISSSKPGSSSLPVDGVRELSSSVGLEIQREMSFSACKHSRSAKDQTGVSKRRRIAPDHTCTEWLVAYISDERERCKKHNSPDPGDTYLSPDTLRKTMALGGKRSNDLLKLLVGICSPSSIIPQGPDSLR</sequence>
<organism evidence="2 3">
    <name type="scientific">Trichoderma gamsii</name>
    <dbReference type="NCBI Taxonomy" id="398673"/>
    <lineage>
        <taxon>Eukaryota</taxon>
        <taxon>Fungi</taxon>
        <taxon>Dikarya</taxon>
        <taxon>Ascomycota</taxon>
        <taxon>Pezizomycotina</taxon>
        <taxon>Sordariomycetes</taxon>
        <taxon>Hypocreomycetidae</taxon>
        <taxon>Hypocreales</taxon>
        <taxon>Hypocreaceae</taxon>
        <taxon>Trichoderma</taxon>
    </lineage>
</organism>
<feature type="region of interest" description="Disordered" evidence="1">
    <location>
        <begin position="47"/>
        <end position="90"/>
    </location>
</feature>
<name>A0A2K0TG34_9HYPO</name>
<evidence type="ECO:0000313" key="3">
    <source>
        <dbReference type="Proteomes" id="UP000236546"/>
    </source>
</evidence>
<dbReference type="EMBL" id="MTYH01000030">
    <property type="protein sequence ID" value="PNP44476.1"/>
    <property type="molecule type" value="Genomic_DNA"/>
</dbReference>
<dbReference type="Proteomes" id="UP000236546">
    <property type="component" value="Unassembled WGS sequence"/>
</dbReference>
<protein>
    <submittedName>
        <fullName evidence="2">Uncharacterized protein</fullName>
    </submittedName>
</protein>
<proteinExistence type="predicted"/>
<feature type="compositionally biased region" description="Polar residues" evidence="1">
    <location>
        <begin position="47"/>
        <end position="70"/>
    </location>
</feature>
<comment type="caution">
    <text evidence="2">The sequence shown here is derived from an EMBL/GenBank/DDBJ whole genome shotgun (WGS) entry which is preliminary data.</text>
</comment>
<gene>
    <name evidence="2" type="ORF">TGAMA5MH_03781</name>
</gene>
<reference evidence="2 3" key="1">
    <citation type="submission" date="2017-02" db="EMBL/GenBank/DDBJ databases">
        <title>Genomes of Trichoderma spp. with biocontrol activity.</title>
        <authorList>
            <person name="Gardiner D."/>
            <person name="Kazan K."/>
            <person name="Vos C."/>
            <person name="Harvey P."/>
        </authorList>
    </citation>
    <scope>NUCLEOTIDE SEQUENCE [LARGE SCALE GENOMIC DNA]</scope>
    <source>
        <strain evidence="2 3">A5MH</strain>
    </source>
</reference>
<dbReference type="AlphaFoldDB" id="A0A2K0TG34"/>
<evidence type="ECO:0000313" key="2">
    <source>
        <dbReference type="EMBL" id="PNP44476.1"/>
    </source>
</evidence>